<feature type="compositionally biased region" description="Polar residues" evidence="1">
    <location>
        <begin position="159"/>
        <end position="171"/>
    </location>
</feature>
<proteinExistence type="predicted"/>
<accession>A0A2Z4YRT7</accession>
<feature type="region of interest" description="Disordered" evidence="1">
    <location>
        <begin position="159"/>
        <end position="189"/>
    </location>
</feature>
<sequence>MADAAGCRDNFVNCVVWMSSLTQCAAPNGRYASKTNTSPLSDLLFHPHQSSMFPGHDWADRYFSQTGDTSAMARRKKTVSQGEIIGANLKEGAKSRALSGTSLCGPRLPLRRYAPIGIRDSRRALLSGGHTASTAVTVPSNGHTAIAIERLKKEMTFTGTSRNLPRSSNATARARTSVGSTRSRGAEASSDALLVPCLCVRSQKPCPSEG</sequence>
<evidence type="ECO:0000313" key="3">
    <source>
        <dbReference type="Proteomes" id="UP000251166"/>
    </source>
</evidence>
<dbReference type="AlphaFoldDB" id="A0A2Z4YRT7"/>
<reference evidence="2 3" key="1">
    <citation type="submission" date="2018-07" db="EMBL/GenBank/DDBJ databases">
        <title>Rhizobium leguminosarum strain:ATCC 14479 Genome sequencing and assembly.</title>
        <authorList>
            <person name="Chakraborty R."/>
        </authorList>
    </citation>
    <scope>NUCLEOTIDE SEQUENCE [LARGE SCALE GENOMIC DNA]</scope>
    <source>
        <strain evidence="2 3">ATCC 14479</strain>
        <plasmid evidence="3">Plasmid unnamed2</plasmid>
    </source>
</reference>
<dbReference type="Proteomes" id="UP000251166">
    <property type="component" value="Plasmid unnamed2"/>
</dbReference>
<name>A0A2Z4YRT7_RHILE</name>
<evidence type="ECO:0000313" key="2">
    <source>
        <dbReference type="EMBL" id="AXA43846.1"/>
    </source>
</evidence>
<geneLocation type="plasmid" evidence="2 3">
    <name>unnamed2</name>
</geneLocation>
<keyword evidence="2" id="KW-0614">Plasmid</keyword>
<dbReference type="EMBL" id="CP030762">
    <property type="protein sequence ID" value="AXA43846.1"/>
    <property type="molecule type" value="Genomic_DNA"/>
</dbReference>
<gene>
    <name evidence="2" type="ORF">DLJ82_7601</name>
</gene>
<evidence type="ECO:0000256" key="1">
    <source>
        <dbReference type="SAM" id="MobiDB-lite"/>
    </source>
</evidence>
<protein>
    <submittedName>
        <fullName evidence="2">Uncharacterized protein</fullName>
    </submittedName>
</protein>
<organism evidence="2 3">
    <name type="scientific">Rhizobium leguminosarum</name>
    <dbReference type="NCBI Taxonomy" id="384"/>
    <lineage>
        <taxon>Bacteria</taxon>
        <taxon>Pseudomonadati</taxon>
        <taxon>Pseudomonadota</taxon>
        <taxon>Alphaproteobacteria</taxon>
        <taxon>Hyphomicrobiales</taxon>
        <taxon>Rhizobiaceae</taxon>
        <taxon>Rhizobium/Agrobacterium group</taxon>
        <taxon>Rhizobium</taxon>
    </lineage>
</organism>